<dbReference type="InterPro" id="IPR001245">
    <property type="entry name" value="Ser-Thr/Tyr_kinase_cat_dom"/>
</dbReference>
<evidence type="ECO:0000259" key="15">
    <source>
        <dbReference type="PROSITE" id="PS50853"/>
    </source>
</evidence>
<evidence type="ECO:0000259" key="14">
    <source>
        <dbReference type="PROSITE" id="PS50011"/>
    </source>
</evidence>
<dbReference type="InterPro" id="IPR013783">
    <property type="entry name" value="Ig-like_fold"/>
</dbReference>
<dbReference type="OMA" id="PHIYENH"/>
<evidence type="ECO:0000256" key="10">
    <source>
        <dbReference type="ARBA" id="ARBA00023136"/>
    </source>
</evidence>
<keyword evidence="3" id="KW-0808">Transferase</keyword>
<dbReference type="EC" id="2.7.10.1" evidence="2"/>
<dbReference type="InterPro" id="IPR000719">
    <property type="entry name" value="Prot_kinase_dom"/>
</dbReference>
<dbReference type="Pfam" id="PF00041">
    <property type="entry name" value="fn3"/>
    <property type="match status" value="2"/>
</dbReference>
<dbReference type="Pfam" id="PF07714">
    <property type="entry name" value="PK_Tyr_Ser-Thr"/>
    <property type="match status" value="1"/>
</dbReference>
<feature type="domain" description="Fibronectin type-III" evidence="15">
    <location>
        <begin position="321"/>
        <end position="416"/>
    </location>
</feature>
<organism evidence="16 17">
    <name type="scientific">Acanthaster planci</name>
    <name type="common">Crown-of-thorns starfish</name>
    <dbReference type="NCBI Taxonomy" id="133434"/>
    <lineage>
        <taxon>Eukaryota</taxon>
        <taxon>Metazoa</taxon>
        <taxon>Echinodermata</taxon>
        <taxon>Eleutherozoa</taxon>
        <taxon>Asterozoa</taxon>
        <taxon>Asteroidea</taxon>
        <taxon>Valvatacea</taxon>
        <taxon>Valvatida</taxon>
        <taxon>Acanthasteridae</taxon>
        <taxon>Acanthaster</taxon>
    </lineage>
</organism>
<evidence type="ECO:0000256" key="4">
    <source>
        <dbReference type="ARBA" id="ARBA00022692"/>
    </source>
</evidence>
<evidence type="ECO:0000313" key="17">
    <source>
        <dbReference type="RefSeq" id="XP_022101792.1"/>
    </source>
</evidence>
<accession>A0A8B7Z9Z4</accession>
<dbReference type="InterPro" id="IPR036116">
    <property type="entry name" value="FN3_sf"/>
</dbReference>
<gene>
    <name evidence="17" type="primary">LOC110985230</name>
</gene>
<feature type="domain" description="Protein kinase" evidence="14">
    <location>
        <begin position="439"/>
        <end position="709"/>
    </location>
</feature>
<dbReference type="GO" id="GO:0005524">
    <property type="term" value="F:ATP binding"/>
    <property type="evidence" value="ECO:0007669"/>
    <property type="project" value="UniProtKB-KW"/>
</dbReference>
<dbReference type="Proteomes" id="UP000694845">
    <property type="component" value="Unplaced"/>
</dbReference>
<dbReference type="KEGG" id="aplc:110985230"/>
<dbReference type="GO" id="GO:0043235">
    <property type="term" value="C:receptor complex"/>
    <property type="evidence" value="ECO:0007669"/>
    <property type="project" value="TreeGrafter"/>
</dbReference>
<protein>
    <recommendedName>
        <fullName evidence="2">receptor protein-tyrosine kinase</fullName>
        <ecNumber evidence="2">2.7.10.1</ecNumber>
    </recommendedName>
</protein>
<dbReference type="Gene3D" id="2.60.40.10">
    <property type="entry name" value="Immunoglobulins"/>
    <property type="match status" value="2"/>
</dbReference>
<evidence type="ECO:0000256" key="1">
    <source>
        <dbReference type="ARBA" id="ARBA00004167"/>
    </source>
</evidence>
<dbReference type="GO" id="GO:0004714">
    <property type="term" value="F:transmembrane receptor protein tyrosine kinase activity"/>
    <property type="evidence" value="ECO:0007669"/>
    <property type="project" value="UniProtKB-EC"/>
</dbReference>
<proteinExistence type="predicted"/>
<dbReference type="Gene3D" id="1.10.510.10">
    <property type="entry name" value="Transferase(Phosphotransferase) domain 1"/>
    <property type="match status" value="1"/>
</dbReference>
<dbReference type="SUPFAM" id="SSF49265">
    <property type="entry name" value="Fibronectin type III"/>
    <property type="match status" value="1"/>
</dbReference>
<evidence type="ECO:0000313" key="16">
    <source>
        <dbReference type="Proteomes" id="UP000694845"/>
    </source>
</evidence>
<dbReference type="InterPro" id="IPR008266">
    <property type="entry name" value="Tyr_kinase_AS"/>
</dbReference>
<evidence type="ECO:0000256" key="8">
    <source>
        <dbReference type="ARBA" id="ARBA00022840"/>
    </source>
</evidence>
<dbReference type="OrthoDB" id="4062651at2759"/>
<evidence type="ECO:0000256" key="3">
    <source>
        <dbReference type="ARBA" id="ARBA00022679"/>
    </source>
</evidence>
<keyword evidence="6" id="KW-0547">Nucleotide-binding</keyword>
<keyword evidence="8" id="KW-0067">ATP-binding</keyword>
<dbReference type="InterPro" id="IPR003961">
    <property type="entry name" value="FN3_dom"/>
</dbReference>
<keyword evidence="11" id="KW-0829">Tyrosine-protein kinase</keyword>
<sequence length="726" mass="80138">MNIDDTLSSVNTGGAVDFTLVTNPALLGVTGDNDATIGAYKGHRDLTAAVSFGRQLTTGGTNSGLPSGSKELQSEQLGCQLRQIQLPEVDGLDRTGVFYCEATKPGRTVTKIQTIILPMDVHGRNIFGQNARHRCFNSTDPHDEACRGRLFCLPDPYGCSCAAGYTGLDCMQECAQGSYGADCKQTCHCAPGKTCSKDTGECSDDDCASSYYGINCQCSSREVAPGELRATEVLQCNVSFSWTKPTCVFRGGVITGFLYQLIDMRSGALLRLLNATEESVTLNGLSPYILYGFQIAATTIAGTGPFGELLSVTTLEAEPSAPVNTDVLDVDDVSVTVTWSPPDPPNGIILNYDIAYWKSTDAGSPTLRNDIGMTSIAYRVDGLDKFTTYHVQVEYRITEKPYDQTFAAGSEYTREYVDDPWYRKDTFEPGTKYEFEVSAQNQENAGKRSTAYVIRVQQELVKTKREAFVPRHYRDSAQDYIAAEIPDTDVTVPFTVGDSLIHASLYVVLEYLPNGNLRDYLRSACPNQEGTATPARVSPLTSSNLLTFGINISRGMEHLSNSGIIHRDLAARNILLAQDLTAKVSDFGLSRGEDIYVQQSMTRIPTRWLAIESLTHREYKSKSDVWSFGIVLWEIATFGATPYPGIQSKLLAQRLQDGYRMPKPQNCADEIYDLMMKCWQTDPHKRPSFKELSAALQAMNAQSDENIYMSPHIYENHVIQLEFDDN</sequence>
<dbReference type="PROSITE" id="PS00022">
    <property type="entry name" value="EGF_1"/>
    <property type="match status" value="1"/>
</dbReference>
<dbReference type="PROSITE" id="PS50011">
    <property type="entry name" value="PROTEIN_KINASE_DOM"/>
    <property type="match status" value="1"/>
</dbReference>
<dbReference type="Gene3D" id="2.170.300.10">
    <property type="entry name" value="Tie2 ligand-binding domain superfamily"/>
    <property type="match status" value="1"/>
</dbReference>
<dbReference type="CDD" id="cd00063">
    <property type="entry name" value="FN3"/>
    <property type="match status" value="2"/>
</dbReference>
<keyword evidence="7" id="KW-0418">Kinase</keyword>
<dbReference type="CDD" id="cd00192">
    <property type="entry name" value="PTKc"/>
    <property type="match status" value="1"/>
</dbReference>
<keyword evidence="13" id="KW-0325">Glycoprotein</keyword>
<keyword evidence="4" id="KW-0812">Transmembrane</keyword>
<dbReference type="SUPFAM" id="SSF56112">
    <property type="entry name" value="Protein kinase-like (PK-like)"/>
    <property type="match status" value="1"/>
</dbReference>
<dbReference type="InterPro" id="IPR000742">
    <property type="entry name" value="EGF"/>
</dbReference>
<evidence type="ECO:0000256" key="11">
    <source>
        <dbReference type="ARBA" id="ARBA00023137"/>
    </source>
</evidence>
<keyword evidence="16" id="KW-1185">Reference proteome</keyword>
<dbReference type="PROSITE" id="PS00109">
    <property type="entry name" value="PROTEIN_KINASE_TYR"/>
    <property type="match status" value="1"/>
</dbReference>
<keyword evidence="12" id="KW-0675">Receptor</keyword>
<dbReference type="FunFam" id="1.10.510.10:FF:000554">
    <property type="entry name" value="Predicted protein"/>
    <property type="match status" value="1"/>
</dbReference>
<reference evidence="17" key="1">
    <citation type="submission" date="2025-08" db="UniProtKB">
        <authorList>
            <consortium name="RefSeq"/>
        </authorList>
    </citation>
    <scope>IDENTIFICATION</scope>
</reference>
<dbReference type="AlphaFoldDB" id="A0A8B7Z9Z4"/>
<evidence type="ECO:0000256" key="9">
    <source>
        <dbReference type="ARBA" id="ARBA00022989"/>
    </source>
</evidence>
<dbReference type="PROSITE" id="PS50853">
    <property type="entry name" value="FN3"/>
    <property type="match status" value="2"/>
</dbReference>
<evidence type="ECO:0000256" key="13">
    <source>
        <dbReference type="ARBA" id="ARBA00023180"/>
    </source>
</evidence>
<dbReference type="GO" id="GO:0007169">
    <property type="term" value="P:cell surface receptor protein tyrosine kinase signaling pathway"/>
    <property type="evidence" value="ECO:0007669"/>
    <property type="project" value="TreeGrafter"/>
</dbReference>
<keyword evidence="5" id="KW-0677">Repeat</keyword>
<keyword evidence="10" id="KW-0472">Membrane</keyword>
<evidence type="ECO:0000256" key="12">
    <source>
        <dbReference type="ARBA" id="ARBA00023170"/>
    </source>
</evidence>
<dbReference type="SMART" id="SM00219">
    <property type="entry name" value="TyrKc"/>
    <property type="match status" value="1"/>
</dbReference>
<dbReference type="PANTHER" id="PTHR24416">
    <property type="entry name" value="TYROSINE-PROTEIN KINASE RECEPTOR"/>
    <property type="match status" value="1"/>
</dbReference>
<evidence type="ECO:0000256" key="6">
    <source>
        <dbReference type="ARBA" id="ARBA00022741"/>
    </source>
</evidence>
<evidence type="ECO:0000256" key="2">
    <source>
        <dbReference type="ARBA" id="ARBA00011902"/>
    </source>
</evidence>
<comment type="subcellular location">
    <subcellularLocation>
        <location evidence="1">Membrane</location>
        <topology evidence="1">Single-pass membrane protein</topology>
    </subcellularLocation>
</comment>
<dbReference type="InterPro" id="IPR020635">
    <property type="entry name" value="Tyr_kinase_cat_dom"/>
</dbReference>
<dbReference type="PRINTS" id="PR00109">
    <property type="entry name" value="TYRKINASE"/>
</dbReference>
<dbReference type="PANTHER" id="PTHR24416:SF613">
    <property type="entry name" value="RECEPTOR PROTEIN-TYROSINE KINASE"/>
    <property type="match status" value="1"/>
</dbReference>
<feature type="domain" description="Fibronectin type-III" evidence="15">
    <location>
        <begin position="224"/>
        <end position="317"/>
    </location>
</feature>
<evidence type="ECO:0000256" key="5">
    <source>
        <dbReference type="ARBA" id="ARBA00022737"/>
    </source>
</evidence>
<dbReference type="RefSeq" id="XP_022101792.1">
    <property type="nucleotide sequence ID" value="XM_022246100.1"/>
</dbReference>
<keyword evidence="9" id="KW-1133">Transmembrane helix</keyword>
<dbReference type="GeneID" id="110985230"/>
<dbReference type="InterPro" id="IPR011009">
    <property type="entry name" value="Kinase-like_dom_sf"/>
</dbReference>
<name>A0A8B7Z9Z4_ACAPL</name>
<dbReference type="GO" id="GO:0005886">
    <property type="term" value="C:plasma membrane"/>
    <property type="evidence" value="ECO:0007669"/>
    <property type="project" value="TreeGrafter"/>
</dbReference>
<evidence type="ECO:0000256" key="7">
    <source>
        <dbReference type="ARBA" id="ARBA00022777"/>
    </source>
</evidence>
<dbReference type="SMART" id="SM00060">
    <property type="entry name" value="FN3"/>
    <property type="match status" value="2"/>
</dbReference>
<dbReference type="InterPro" id="IPR050122">
    <property type="entry name" value="RTK"/>
</dbReference>